<dbReference type="PANTHER" id="PTHR11844:SF33">
    <property type="entry name" value="TISSUE INHIBITOR OF METALLOPROTEINASE"/>
    <property type="match status" value="1"/>
</dbReference>
<evidence type="ECO:0000256" key="3">
    <source>
        <dbReference type="ARBA" id="ARBA00022525"/>
    </source>
</evidence>
<dbReference type="GO" id="GO:0051045">
    <property type="term" value="P:negative regulation of membrane protein ectodomain proteolysis"/>
    <property type="evidence" value="ECO:0007669"/>
    <property type="project" value="TreeGrafter"/>
</dbReference>
<keyword evidence="8" id="KW-0479">Metal-binding</keyword>
<comment type="caution">
    <text evidence="12">The sequence shown here is derived from an EMBL/GenBank/DDBJ whole genome shotgun (WGS) entry which is preliminary data.</text>
</comment>
<dbReference type="Gene3D" id="2.40.50.120">
    <property type="match status" value="1"/>
</dbReference>
<keyword evidence="4" id="KW-0483">Metalloprotease inhibitor</keyword>
<evidence type="ECO:0000259" key="11">
    <source>
        <dbReference type="PROSITE" id="PS50189"/>
    </source>
</evidence>
<dbReference type="InterPro" id="IPR027465">
    <property type="entry name" value="TIMP_C"/>
</dbReference>
<dbReference type="InterPro" id="IPR001820">
    <property type="entry name" value="TIMP"/>
</dbReference>
<dbReference type="Gene3D" id="3.90.370.10">
    <property type="entry name" value="Tissue inhibitor of metalloproteinase-1. Chain B, domain 1"/>
    <property type="match status" value="1"/>
</dbReference>
<accession>A0AAV8W254</accession>
<dbReference type="SUPFAM" id="SSF50242">
    <property type="entry name" value="TIMP-like"/>
    <property type="match status" value="1"/>
</dbReference>
<proteinExistence type="inferred from homology"/>
<feature type="disulfide bond" evidence="9">
    <location>
        <begin position="26"/>
        <end position="116"/>
    </location>
</feature>
<gene>
    <name evidence="12" type="ORF">NQ315_011827</name>
</gene>
<reference evidence="12 13" key="1">
    <citation type="journal article" date="2023" name="Insect Mol. Biol.">
        <title>Genome sequencing provides insights into the evolution of gene families encoding plant cell wall-degrading enzymes in longhorned beetles.</title>
        <authorList>
            <person name="Shin N.R."/>
            <person name="Okamura Y."/>
            <person name="Kirsch R."/>
            <person name="Pauchet Y."/>
        </authorList>
    </citation>
    <scope>NUCLEOTIDE SEQUENCE [LARGE SCALE GENOMIC DNA]</scope>
    <source>
        <strain evidence="12">EAD_L_NR</strain>
    </source>
</reference>
<evidence type="ECO:0000256" key="9">
    <source>
        <dbReference type="PIRSR" id="PIRSR601820-3"/>
    </source>
</evidence>
<keyword evidence="10" id="KW-0732">Signal</keyword>
<dbReference type="InterPro" id="IPR001134">
    <property type="entry name" value="Netrin_domain"/>
</dbReference>
<keyword evidence="7" id="KW-0481">Metalloenzyme inhibitor</keyword>
<protein>
    <recommendedName>
        <fullName evidence="11">NTR domain-containing protein</fullName>
    </recommendedName>
</protein>
<dbReference type="GO" id="GO:0002020">
    <property type="term" value="F:protease binding"/>
    <property type="evidence" value="ECO:0007669"/>
    <property type="project" value="TreeGrafter"/>
</dbReference>
<dbReference type="SMART" id="SM00206">
    <property type="entry name" value="NTR"/>
    <property type="match status" value="1"/>
</dbReference>
<evidence type="ECO:0000256" key="7">
    <source>
        <dbReference type="ARBA" id="ARBA00023215"/>
    </source>
</evidence>
<dbReference type="GO" id="GO:0008191">
    <property type="term" value="F:metalloendopeptidase inhibitor activity"/>
    <property type="evidence" value="ECO:0007669"/>
    <property type="project" value="InterPro"/>
</dbReference>
<feature type="disulfide bond" evidence="9">
    <location>
        <begin position="36"/>
        <end position="141"/>
    </location>
</feature>
<evidence type="ECO:0000256" key="5">
    <source>
        <dbReference type="ARBA" id="ARBA00022690"/>
    </source>
</evidence>
<evidence type="ECO:0000256" key="10">
    <source>
        <dbReference type="SAM" id="SignalP"/>
    </source>
</evidence>
<sequence>MKADVLVLATLATLCSILVYTDACSCMLSHPQQHYCNSDFVILARVKRERIHADSRIYKVRVRREYKISEKGTLALKSGRLITAVWDSMCGTRLQPGKLYVLSGRIFSLKAYINLCNMAVEWDTLTRRQRKGLKLMYKHGCSCQIKRCLATEQRCPRHVDSCNWGNDCETKEGICMRQANNSCMWTRNRALAKCTKEWRKNLTANASHKREPTLLYHLP</sequence>
<comment type="subcellular location">
    <subcellularLocation>
        <location evidence="1">Secreted</location>
    </subcellularLocation>
</comment>
<feature type="chain" id="PRO_5043563851" description="NTR domain-containing protein" evidence="10">
    <location>
        <begin position="24"/>
        <end position="219"/>
    </location>
</feature>
<dbReference type="InterPro" id="IPR008993">
    <property type="entry name" value="TIMP-like_OB-fold"/>
</dbReference>
<comment type="similarity">
    <text evidence="2">Belongs to the protease inhibitor I35 (TIMP) family.</text>
</comment>
<keyword evidence="13" id="KW-1185">Reference proteome</keyword>
<dbReference type="Pfam" id="PF00965">
    <property type="entry name" value="TIMP"/>
    <property type="match status" value="1"/>
</dbReference>
<feature type="binding site" evidence="8">
    <location>
        <position position="24"/>
    </location>
    <ligand>
        <name>Zn(2+)</name>
        <dbReference type="ChEBI" id="CHEBI:29105"/>
        <note>ligand shared with metalloproteinase partner</note>
    </ligand>
</feature>
<dbReference type="GO" id="GO:0031012">
    <property type="term" value="C:extracellular matrix"/>
    <property type="evidence" value="ECO:0007669"/>
    <property type="project" value="TreeGrafter"/>
</dbReference>
<evidence type="ECO:0000256" key="4">
    <source>
        <dbReference type="ARBA" id="ARBA00022608"/>
    </source>
</evidence>
<dbReference type="PROSITE" id="PS50189">
    <property type="entry name" value="NTR"/>
    <property type="match status" value="1"/>
</dbReference>
<dbReference type="GO" id="GO:0046872">
    <property type="term" value="F:metal ion binding"/>
    <property type="evidence" value="ECO:0007669"/>
    <property type="project" value="UniProtKB-KW"/>
</dbReference>
<feature type="disulfide bond" evidence="9">
    <location>
        <begin position="24"/>
        <end position="90"/>
    </location>
</feature>
<dbReference type="AlphaFoldDB" id="A0AAV8W254"/>
<feature type="disulfide bond" evidence="9">
    <location>
        <begin position="162"/>
        <end position="175"/>
    </location>
</feature>
<feature type="domain" description="NTR" evidence="11">
    <location>
        <begin position="24"/>
        <end position="141"/>
    </location>
</feature>
<name>A0AAV8W254_9CUCU</name>
<evidence type="ECO:0000256" key="2">
    <source>
        <dbReference type="ARBA" id="ARBA00011027"/>
    </source>
</evidence>
<feature type="signal peptide" evidence="10">
    <location>
        <begin position="1"/>
        <end position="23"/>
    </location>
</feature>
<keyword evidence="8" id="KW-0862">Zinc</keyword>
<dbReference type="EMBL" id="JANEYG010000015">
    <property type="protein sequence ID" value="KAJ8920166.1"/>
    <property type="molecule type" value="Genomic_DNA"/>
</dbReference>
<keyword evidence="6 9" id="KW-1015">Disulfide bond</keyword>
<evidence type="ECO:0000256" key="1">
    <source>
        <dbReference type="ARBA" id="ARBA00004613"/>
    </source>
</evidence>
<evidence type="ECO:0000256" key="8">
    <source>
        <dbReference type="PIRSR" id="PIRSR601820-1"/>
    </source>
</evidence>
<dbReference type="PANTHER" id="PTHR11844">
    <property type="entry name" value="METALLOPROTEASE INHIBITOR"/>
    <property type="match status" value="1"/>
</dbReference>
<feature type="disulfide bond" evidence="9">
    <location>
        <begin position="143"/>
        <end position="183"/>
    </location>
</feature>
<dbReference type="GO" id="GO:0005615">
    <property type="term" value="C:extracellular space"/>
    <property type="evidence" value="ECO:0007669"/>
    <property type="project" value="TreeGrafter"/>
</dbReference>
<dbReference type="Proteomes" id="UP001159042">
    <property type="component" value="Unassembled WGS sequence"/>
</dbReference>
<evidence type="ECO:0000313" key="12">
    <source>
        <dbReference type="EMBL" id="KAJ8920166.1"/>
    </source>
</evidence>
<keyword evidence="3" id="KW-0964">Secreted</keyword>
<evidence type="ECO:0000313" key="13">
    <source>
        <dbReference type="Proteomes" id="UP001159042"/>
    </source>
</evidence>
<evidence type="ECO:0000256" key="6">
    <source>
        <dbReference type="ARBA" id="ARBA00023157"/>
    </source>
</evidence>
<keyword evidence="5" id="KW-0646">Protease inhibitor</keyword>
<organism evidence="12 13">
    <name type="scientific">Exocentrus adspersus</name>
    <dbReference type="NCBI Taxonomy" id="1586481"/>
    <lineage>
        <taxon>Eukaryota</taxon>
        <taxon>Metazoa</taxon>
        <taxon>Ecdysozoa</taxon>
        <taxon>Arthropoda</taxon>
        <taxon>Hexapoda</taxon>
        <taxon>Insecta</taxon>
        <taxon>Pterygota</taxon>
        <taxon>Neoptera</taxon>
        <taxon>Endopterygota</taxon>
        <taxon>Coleoptera</taxon>
        <taxon>Polyphaga</taxon>
        <taxon>Cucujiformia</taxon>
        <taxon>Chrysomeloidea</taxon>
        <taxon>Cerambycidae</taxon>
        <taxon>Lamiinae</taxon>
        <taxon>Acanthocinini</taxon>
        <taxon>Exocentrus</taxon>
    </lineage>
</organism>